<dbReference type="AlphaFoldDB" id="A0A0W8ESL2"/>
<dbReference type="EMBL" id="LNQE01001733">
    <property type="protein sequence ID" value="KUG11625.1"/>
    <property type="molecule type" value="Genomic_DNA"/>
</dbReference>
<proteinExistence type="predicted"/>
<sequence length="46" mass="5248">MYSAIFAQRGSWTTGITRISSSAISARNRVVFFMQPLLVKDQRERA</sequence>
<gene>
    <name evidence="1" type="ORF">ASZ90_016472</name>
</gene>
<accession>A0A0W8ESL2</accession>
<comment type="caution">
    <text evidence="1">The sequence shown here is derived from an EMBL/GenBank/DDBJ whole genome shotgun (WGS) entry which is preliminary data.</text>
</comment>
<reference evidence="1" key="1">
    <citation type="journal article" date="2015" name="Proc. Natl. Acad. Sci. U.S.A.">
        <title>Networks of energetic and metabolic interactions define dynamics in microbial communities.</title>
        <authorList>
            <person name="Embree M."/>
            <person name="Liu J.K."/>
            <person name="Al-Bassam M.M."/>
            <person name="Zengler K."/>
        </authorList>
    </citation>
    <scope>NUCLEOTIDE SEQUENCE</scope>
</reference>
<organism evidence="1">
    <name type="scientific">hydrocarbon metagenome</name>
    <dbReference type="NCBI Taxonomy" id="938273"/>
    <lineage>
        <taxon>unclassified sequences</taxon>
        <taxon>metagenomes</taxon>
        <taxon>ecological metagenomes</taxon>
    </lineage>
</organism>
<protein>
    <submittedName>
        <fullName evidence="1">Uncharacterized protein</fullName>
    </submittedName>
</protein>
<evidence type="ECO:0000313" key="1">
    <source>
        <dbReference type="EMBL" id="KUG11625.1"/>
    </source>
</evidence>
<name>A0A0W8ESL2_9ZZZZ</name>